<keyword evidence="6" id="KW-0902">Two-component regulatory system</keyword>
<evidence type="ECO:0000256" key="6">
    <source>
        <dbReference type="ARBA" id="ARBA00023012"/>
    </source>
</evidence>
<evidence type="ECO:0000256" key="1">
    <source>
        <dbReference type="ARBA" id="ARBA00000085"/>
    </source>
</evidence>
<keyword evidence="7 8" id="KW-0472">Membrane</keyword>
<dbReference type="InterPro" id="IPR035965">
    <property type="entry name" value="PAS-like_dom_sf"/>
</dbReference>
<feature type="transmembrane region" description="Helical" evidence="8">
    <location>
        <begin position="251"/>
        <end position="272"/>
    </location>
</feature>
<keyword evidence="8" id="KW-1133">Transmembrane helix</keyword>
<dbReference type="FunFam" id="3.30.565.10:FF:000006">
    <property type="entry name" value="Sensor histidine kinase WalK"/>
    <property type="match status" value="1"/>
</dbReference>
<protein>
    <recommendedName>
        <fullName evidence="2">histidine kinase</fullName>
        <ecNumber evidence="2">2.7.13.3</ecNumber>
    </recommendedName>
</protein>
<dbReference type="PRINTS" id="PR00344">
    <property type="entry name" value="BCTRLSENSOR"/>
</dbReference>
<dbReference type="SUPFAM" id="SSF47384">
    <property type="entry name" value="Homodimeric domain of signal transducing histidine kinase"/>
    <property type="match status" value="1"/>
</dbReference>
<evidence type="ECO:0000256" key="2">
    <source>
        <dbReference type="ARBA" id="ARBA00012438"/>
    </source>
</evidence>
<dbReference type="SMART" id="SM00091">
    <property type="entry name" value="PAS"/>
    <property type="match status" value="2"/>
</dbReference>
<dbReference type="FunFam" id="1.10.287.130:FF:000001">
    <property type="entry name" value="Two-component sensor histidine kinase"/>
    <property type="match status" value="1"/>
</dbReference>
<keyword evidence="4" id="KW-0808">Transferase</keyword>
<dbReference type="InterPro" id="IPR000700">
    <property type="entry name" value="PAS-assoc_C"/>
</dbReference>
<keyword evidence="5" id="KW-0418">Kinase</keyword>
<gene>
    <name evidence="12" type="ORF">A2866_06150</name>
</gene>
<dbReference type="InterPro" id="IPR003594">
    <property type="entry name" value="HATPase_dom"/>
</dbReference>
<dbReference type="SUPFAM" id="SSF55874">
    <property type="entry name" value="ATPase domain of HSP90 chaperone/DNA topoisomerase II/histidine kinase"/>
    <property type="match status" value="1"/>
</dbReference>
<dbReference type="AlphaFoldDB" id="A0A1F7GTC4"/>
<dbReference type="CDD" id="cd00130">
    <property type="entry name" value="PAS"/>
    <property type="match status" value="2"/>
</dbReference>
<evidence type="ECO:0000256" key="4">
    <source>
        <dbReference type="ARBA" id="ARBA00022679"/>
    </source>
</evidence>
<dbReference type="Pfam" id="PF13426">
    <property type="entry name" value="PAS_9"/>
    <property type="match status" value="2"/>
</dbReference>
<accession>A0A1F7GTC4</accession>
<comment type="caution">
    <text evidence="12">The sequence shown here is derived from an EMBL/GenBank/DDBJ whole genome shotgun (WGS) entry which is preliminary data.</text>
</comment>
<evidence type="ECO:0000259" key="9">
    <source>
        <dbReference type="PROSITE" id="PS50109"/>
    </source>
</evidence>
<dbReference type="PROSITE" id="PS50112">
    <property type="entry name" value="PAS"/>
    <property type="match status" value="2"/>
</dbReference>
<dbReference type="PROSITE" id="PS50113">
    <property type="entry name" value="PAC"/>
    <property type="match status" value="1"/>
</dbReference>
<dbReference type="Pfam" id="PF00512">
    <property type="entry name" value="HisKA"/>
    <property type="match status" value="1"/>
</dbReference>
<dbReference type="Gene3D" id="3.30.450.20">
    <property type="entry name" value="PAS domain"/>
    <property type="match status" value="2"/>
</dbReference>
<evidence type="ECO:0000256" key="3">
    <source>
        <dbReference type="ARBA" id="ARBA00022553"/>
    </source>
</evidence>
<dbReference type="InterPro" id="IPR000014">
    <property type="entry name" value="PAS"/>
</dbReference>
<dbReference type="InterPro" id="IPR003018">
    <property type="entry name" value="GAF"/>
</dbReference>
<feature type="domain" description="PAS" evidence="10">
    <location>
        <begin position="9"/>
        <end position="82"/>
    </location>
</feature>
<evidence type="ECO:0000256" key="8">
    <source>
        <dbReference type="SAM" id="Phobius"/>
    </source>
</evidence>
<dbReference type="Gene3D" id="1.10.287.130">
    <property type="match status" value="1"/>
</dbReference>
<dbReference type="Proteomes" id="UP000177026">
    <property type="component" value="Unassembled WGS sequence"/>
</dbReference>
<dbReference type="Pfam" id="PF02518">
    <property type="entry name" value="HATPase_c"/>
    <property type="match status" value="1"/>
</dbReference>
<keyword evidence="8" id="KW-0812">Transmembrane</keyword>
<dbReference type="EMBL" id="MFZI01000003">
    <property type="protein sequence ID" value="OGK22218.1"/>
    <property type="molecule type" value="Genomic_DNA"/>
</dbReference>
<dbReference type="SUPFAM" id="SSF55781">
    <property type="entry name" value="GAF domain-like"/>
    <property type="match status" value="1"/>
</dbReference>
<dbReference type="InterPro" id="IPR003661">
    <property type="entry name" value="HisK_dim/P_dom"/>
</dbReference>
<dbReference type="InterPro" id="IPR029016">
    <property type="entry name" value="GAF-like_dom_sf"/>
</dbReference>
<evidence type="ECO:0000313" key="12">
    <source>
        <dbReference type="EMBL" id="OGK22218.1"/>
    </source>
</evidence>
<evidence type="ECO:0000259" key="11">
    <source>
        <dbReference type="PROSITE" id="PS50113"/>
    </source>
</evidence>
<dbReference type="InterPro" id="IPR036097">
    <property type="entry name" value="HisK_dim/P_sf"/>
</dbReference>
<feature type="domain" description="PAS" evidence="10">
    <location>
        <begin position="311"/>
        <end position="382"/>
    </location>
</feature>
<evidence type="ECO:0000313" key="13">
    <source>
        <dbReference type="Proteomes" id="UP000177026"/>
    </source>
</evidence>
<reference evidence="12 13" key="1">
    <citation type="journal article" date="2016" name="Nat. Commun.">
        <title>Thousands of microbial genomes shed light on interconnected biogeochemical processes in an aquifer system.</title>
        <authorList>
            <person name="Anantharaman K."/>
            <person name="Brown C.T."/>
            <person name="Hug L.A."/>
            <person name="Sharon I."/>
            <person name="Castelle C.J."/>
            <person name="Probst A.J."/>
            <person name="Thomas B.C."/>
            <person name="Singh A."/>
            <person name="Wilkins M.J."/>
            <person name="Karaoz U."/>
            <person name="Brodie E.L."/>
            <person name="Williams K.H."/>
            <person name="Hubbard S.S."/>
            <person name="Banfield J.F."/>
        </authorList>
    </citation>
    <scope>NUCLEOTIDE SEQUENCE [LARGE SCALE GENOMIC DNA]</scope>
</reference>
<sequence length="655" mass="74577">MDKNKVKLDKEFYARLLDSLEGYAVFTMDKAGLVTSWNKGAERLLGYKDDEIIGKNASTILLPDERKDGEQVKELNAVSHQGNIKSERWYLNKMGYTLLSSDTIYPLRDRRGAISGYVKVMRDVSDFRRSENNLLFLSEASKLLSSSLNYTKTLNRVAEIAVPQIADWCTVDLLVGKGKIEQVAVAHKDPKKVTWAKELRKKQPIDMKTNSGVPHVLRTGKSEFYPLVTDKMLAASVKTKKTLDLVRSLQITSVILVPLLVGGMAIGVITFLTTGGRKRFTKTDLRMAEELATRASLVINNAQLYKSARENEFKFKSFVRSNIIGVFIANKEGKIYAANESFSKIIGYSREELKQGKVIRWKLVPREYETREKKAMKELEQKGSTTPWEKEYIRSDGSQIPVLVTSTLIEPSSGTNITLVVDMTERKKLEQRKDEFIGIASHELKTPLTSIKGYIQILERIIREMGNERAKTLISKTNTYINRMNSLISDLLDVSKIQSGKIRFNYEKFDFYDLVTEVIDAIQPTTTKHTIICKDCIHQDIIGDRNRLEQVFTNLLSNAIKYSPKADKVTIRMTRDSKYITVGVTDYGIGIEKRHHDKLFRRFYRIEKSSNQFSGLGIGLYISSEIVNRHGGKIWVESMEGKGSTFYFTLPLKNK</sequence>
<dbReference type="PROSITE" id="PS50109">
    <property type="entry name" value="HIS_KIN"/>
    <property type="match status" value="1"/>
</dbReference>
<dbReference type="EC" id="2.7.13.3" evidence="2"/>
<keyword evidence="3" id="KW-0597">Phosphoprotein</keyword>
<dbReference type="GO" id="GO:0000155">
    <property type="term" value="F:phosphorelay sensor kinase activity"/>
    <property type="evidence" value="ECO:0007669"/>
    <property type="project" value="InterPro"/>
</dbReference>
<comment type="catalytic activity">
    <reaction evidence="1">
        <text>ATP + protein L-histidine = ADP + protein N-phospho-L-histidine.</text>
        <dbReference type="EC" id="2.7.13.3"/>
    </reaction>
</comment>
<dbReference type="SMART" id="SM00387">
    <property type="entry name" value="HATPase_c"/>
    <property type="match status" value="1"/>
</dbReference>
<dbReference type="CDD" id="cd00082">
    <property type="entry name" value="HisKA"/>
    <property type="match status" value="1"/>
</dbReference>
<dbReference type="InterPro" id="IPR005467">
    <property type="entry name" value="His_kinase_dom"/>
</dbReference>
<dbReference type="SMART" id="SM00388">
    <property type="entry name" value="HisKA"/>
    <property type="match status" value="1"/>
</dbReference>
<organism evidence="12 13">
    <name type="scientific">Candidatus Roizmanbacteria bacterium RIFCSPHIGHO2_01_FULL_39_8</name>
    <dbReference type="NCBI Taxonomy" id="1802033"/>
    <lineage>
        <taxon>Bacteria</taxon>
        <taxon>Candidatus Roizmaniibacteriota</taxon>
    </lineage>
</organism>
<proteinExistence type="predicted"/>
<name>A0A1F7GTC4_9BACT</name>
<evidence type="ECO:0000256" key="7">
    <source>
        <dbReference type="ARBA" id="ARBA00023136"/>
    </source>
</evidence>
<dbReference type="PANTHER" id="PTHR43711:SF31">
    <property type="entry name" value="HISTIDINE KINASE"/>
    <property type="match status" value="1"/>
</dbReference>
<dbReference type="NCBIfam" id="TIGR00229">
    <property type="entry name" value="sensory_box"/>
    <property type="match status" value="2"/>
</dbReference>
<feature type="domain" description="PAC" evidence="11">
    <location>
        <begin position="84"/>
        <end position="136"/>
    </location>
</feature>
<dbReference type="PANTHER" id="PTHR43711">
    <property type="entry name" value="TWO-COMPONENT HISTIDINE KINASE"/>
    <property type="match status" value="1"/>
</dbReference>
<dbReference type="Pfam" id="PF01590">
    <property type="entry name" value="GAF"/>
    <property type="match status" value="1"/>
</dbReference>
<dbReference type="SUPFAM" id="SSF55785">
    <property type="entry name" value="PYP-like sensor domain (PAS domain)"/>
    <property type="match status" value="2"/>
</dbReference>
<evidence type="ECO:0000256" key="5">
    <source>
        <dbReference type="ARBA" id="ARBA00022777"/>
    </source>
</evidence>
<dbReference type="Gene3D" id="3.30.565.10">
    <property type="entry name" value="Histidine kinase-like ATPase, C-terminal domain"/>
    <property type="match status" value="1"/>
</dbReference>
<dbReference type="InterPro" id="IPR050736">
    <property type="entry name" value="Sensor_HK_Regulatory"/>
</dbReference>
<evidence type="ECO:0000259" key="10">
    <source>
        <dbReference type="PROSITE" id="PS50112"/>
    </source>
</evidence>
<feature type="domain" description="Histidine kinase" evidence="9">
    <location>
        <begin position="439"/>
        <end position="654"/>
    </location>
</feature>
<dbReference type="Gene3D" id="3.30.450.40">
    <property type="match status" value="1"/>
</dbReference>
<dbReference type="SMART" id="SM00065">
    <property type="entry name" value="GAF"/>
    <property type="match status" value="1"/>
</dbReference>
<dbReference type="InterPro" id="IPR036890">
    <property type="entry name" value="HATPase_C_sf"/>
</dbReference>
<dbReference type="InterPro" id="IPR004358">
    <property type="entry name" value="Sig_transdc_His_kin-like_C"/>
</dbReference>